<dbReference type="SUPFAM" id="SSF56235">
    <property type="entry name" value="N-terminal nucleophile aminohydrolases (Ntn hydrolases)"/>
    <property type="match status" value="1"/>
</dbReference>
<proteinExistence type="inferred from homology"/>
<sequence length="627" mass="69316">MCGIAGWYRRGGRPVEARLLEAQCDTILHRGPDEGGVLAEGDFGFGMRRLSILDLAGGHQPMRSADGRAAIVFNGEIYNHLELRPELERAGHRFRGSSDTETILAAWQHWGERCWARLEGMFAVAIWDRPARRLVLARDQLGIKPLFLTEQRGGLAFASEIKALLPLPEHGFTVDPRAVHDYFTAGHVRPPRSIYREVRQLPPGHALTLGPTGESSVDAFWRFPRPAPQRRTPGEWVEEFRAIWLDTVRRHMLSDVPLGSFLSGGVDSSAVTAAMARLSDRPVKAFTIGFPGSAVDETAHARRVAEHLGCERRHRVVELRDAAEILPRLVRSFDEPFADPAAIPSLYLAELAAAEVKVALAGDGGDEIFAGYRRHRTEQRIGRYRALRHAIRPLGGALGLLGEARTGQLRQKLRRLGDAAGTEGGYARFFRKTEITSPALREALMVPGFHAAQDAAPEQLRDELVDDPWHGAGALHQFLHADATLQLPGQMLCKVDRASMAHSLEVRVPFLSSRLVDWAATVPLELKLRGATGKWIIRRAVEPWLPPGVLDRPKQGFKLPLAAWFRGDFADYARAAWNDSGAAGAGFLEPASVETLFREHAAGTRDHGRILYALAVFGTWWGGRPGR</sequence>
<dbReference type="InterPro" id="IPR029055">
    <property type="entry name" value="Ntn_hydrolases_N"/>
</dbReference>
<comment type="catalytic activity">
    <reaction evidence="7">
        <text>L-aspartate + L-glutamine + ATP + H2O = L-asparagine + L-glutamate + AMP + diphosphate + H(+)</text>
        <dbReference type="Rhea" id="RHEA:12228"/>
        <dbReference type="ChEBI" id="CHEBI:15377"/>
        <dbReference type="ChEBI" id="CHEBI:15378"/>
        <dbReference type="ChEBI" id="CHEBI:29985"/>
        <dbReference type="ChEBI" id="CHEBI:29991"/>
        <dbReference type="ChEBI" id="CHEBI:30616"/>
        <dbReference type="ChEBI" id="CHEBI:33019"/>
        <dbReference type="ChEBI" id="CHEBI:58048"/>
        <dbReference type="ChEBI" id="CHEBI:58359"/>
        <dbReference type="ChEBI" id="CHEBI:456215"/>
        <dbReference type="EC" id="6.3.5.4"/>
    </reaction>
</comment>
<evidence type="ECO:0000256" key="1">
    <source>
        <dbReference type="ARBA" id="ARBA00005187"/>
    </source>
</evidence>
<evidence type="ECO:0000256" key="5">
    <source>
        <dbReference type="ARBA" id="ARBA00022840"/>
    </source>
</evidence>
<dbReference type="InterPro" id="IPR051786">
    <property type="entry name" value="ASN_synthetase/amidase"/>
</dbReference>
<name>A0ABV6JXL8_9PROT</name>
<dbReference type="Proteomes" id="UP001589865">
    <property type="component" value="Unassembled WGS sequence"/>
</dbReference>
<organism evidence="9 10">
    <name type="scientific">Roseomonas elaeocarpi</name>
    <dbReference type="NCBI Taxonomy" id="907779"/>
    <lineage>
        <taxon>Bacteria</taxon>
        <taxon>Pseudomonadati</taxon>
        <taxon>Pseudomonadota</taxon>
        <taxon>Alphaproteobacteria</taxon>
        <taxon>Acetobacterales</taxon>
        <taxon>Roseomonadaceae</taxon>
        <taxon>Roseomonas</taxon>
    </lineage>
</organism>
<comment type="caution">
    <text evidence="9">The sequence shown here is derived from an EMBL/GenBank/DDBJ whole genome shotgun (WGS) entry which is preliminary data.</text>
</comment>
<keyword evidence="6" id="KW-0315">Glutamine amidotransferase</keyword>
<protein>
    <recommendedName>
        <fullName evidence="3">asparagine synthase (glutamine-hydrolyzing)</fullName>
        <ecNumber evidence="3">6.3.5.4</ecNumber>
    </recommendedName>
</protein>
<accession>A0ABV6JXL8</accession>
<dbReference type="RefSeq" id="WP_377046229.1">
    <property type="nucleotide sequence ID" value="NZ_JBHLUN010000015.1"/>
</dbReference>
<dbReference type="CDD" id="cd00712">
    <property type="entry name" value="AsnB"/>
    <property type="match status" value="1"/>
</dbReference>
<gene>
    <name evidence="9" type="primary">asnB</name>
    <name evidence="9" type="ORF">ACFFGY_19685</name>
</gene>
<evidence type="ECO:0000256" key="7">
    <source>
        <dbReference type="ARBA" id="ARBA00048741"/>
    </source>
</evidence>
<dbReference type="Pfam" id="PF00733">
    <property type="entry name" value="Asn_synthase"/>
    <property type="match status" value="1"/>
</dbReference>
<dbReference type="Pfam" id="PF13537">
    <property type="entry name" value="GATase_7"/>
    <property type="match status" value="1"/>
</dbReference>
<dbReference type="PROSITE" id="PS51278">
    <property type="entry name" value="GATASE_TYPE_2"/>
    <property type="match status" value="1"/>
</dbReference>
<keyword evidence="4" id="KW-0547">Nucleotide-binding</keyword>
<keyword evidence="10" id="KW-1185">Reference proteome</keyword>
<evidence type="ECO:0000256" key="2">
    <source>
        <dbReference type="ARBA" id="ARBA00005752"/>
    </source>
</evidence>
<evidence type="ECO:0000256" key="3">
    <source>
        <dbReference type="ARBA" id="ARBA00012737"/>
    </source>
</evidence>
<evidence type="ECO:0000256" key="4">
    <source>
        <dbReference type="ARBA" id="ARBA00022741"/>
    </source>
</evidence>
<dbReference type="InterPro" id="IPR014729">
    <property type="entry name" value="Rossmann-like_a/b/a_fold"/>
</dbReference>
<dbReference type="Gene3D" id="3.60.20.10">
    <property type="entry name" value="Glutamine Phosphoribosylpyrophosphate, subunit 1, domain 1"/>
    <property type="match status" value="1"/>
</dbReference>
<evidence type="ECO:0000313" key="9">
    <source>
        <dbReference type="EMBL" id="MFC0410479.1"/>
    </source>
</evidence>
<dbReference type="InterPro" id="IPR033738">
    <property type="entry name" value="AsnB_N"/>
</dbReference>
<dbReference type="NCBIfam" id="TIGR01536">
    <property type="entry name" value="asn_synth_AEB"/>
    <property type="match status" value="1"/>
</dbReference>
<dbReference type="CDD" id="cd01991">
    <property type="entry name" value="Asn_synthase_B_C"/>
    <property type="match status" value="1"/>
</dbReference>
<evidence type="ECO:0000256" key="6">
    <source>
        <dbReference type="ARBA" id="ARBA00022962"/>
    </source>
</evidence>
<feature type="domain" description="Glutamine amidotransferase type-2" evidence="8">
    <location>
        <begin position="2"/>
        <end position="212"/>
    </location>
</feature>
<dbReference type="EMBL" id="JBHLUN010000015">
    <property type="protein sequence ID" value="MFC0410479.1"/>
    <property type="molecule type" value="Genomic_DNA"/>
</dbReference>
<dbReference type="PANTHER" id="PTHR43284:SF1">
    <property type="entry name" value="ASPARAGINE SYNTHETASE"/>
    <property type="match status" value="1"/>
</dbReference>
<evidence type="ECO:0000259" key="8">
    <source>
        <dbReference type="PROSITE" id="PS51278"/>
    </source>
</evidence>
<dbReference type="PANTHER" id="PTHR43284">
    <property type="entry name" value="ASPARAGINE SYNTHETASE (GLUTAMINE-HYDROLYZING)"/>
    <property type="match status" value="1"/>
</dbReference>
<keyword evidence="5" id="KW-0067">ATP-binding</keyword>
<dbReference type="PIRSF" id="PIRSF001589">
    <property type="entry name" value="Asn_synthetase_glu-h"/>
    <property type="match status" value="1"/>
</dbReference>
<evidence type="ECO:0000313" key="10">
    <source>
        <dbReference type="Proteomes" id="UP001589865"/>
    </source>
</evidence>
<dbReference type="SUPFAM" id="SSF52402">
    <property type="entry name" value="Adenine nucleotide alpha hydrolases-like"/>
    <property type="match status" value="1"/>
</dbReference>
<comment type="similarity">
    <text evidence="2">Belongs to the asparagine synthetase family.</text>
</comment>
<dbReference type="InterPro" id="IPR006426">
    <property type="entry name" value="Asn_synth_AEB"/>
</dbReference>
<keyword evidence="9" id="KW-0436">Ligase</keyword>
<reference evidence="9 10" key="1">
    <citation type="submission" date="2024-09" db="EMBL/GenBank/DDBJ databases">
        <authorList>
            <person name="Sun Q."/>
            <person name="Mori K."/>
        </authorList>
    </citation>
    <scope>NUCLEOTIDE SEQUENCE [LARGE SCALE GENOMIC DNA]</scope>
    <source>
        <strain evidence="9 10">TBRC 5777</strain>
    </source>
</reference>
<dbReference type="Gene3D" id="3.40.50.620">
    <property type="entry name" value="HUPs"/>
    <property type="match status" value="1"/>
</dbReference>
<comment type="pathway">
    <text evidence="1">Amino-acid biosynthesis; L-asparagine biosynthesis; L-asparagine from L-aspartate (L-Gln route): step 1/1.</text>
</comment>
<dbReference type="InterPro" id="IPR001962">
    <property type="entry name" value="Asn_synthase"/>
</dbReference>
<dbReference type="GO" id="GO:0004066">
    <property type="term" value="F:asparagine synthase (glutamine-hydrolyzing) activity"/>
    <property type="evidence" value="ECO:0007669"/>
    <property type="project" value="UniProtKB-EC"/>
</dbReference>
<dbReference type="InterPro" id="IPR017932">
    <property type="entry name" value="GATase_2_dom"/>
</dbReference>
<dbReference type="EC" id="6.3.5.4" evidence="3"/>